<evidence type="ECO:0000313" key="11">
    <source>
        <dbReference type="EMBL" id="SFS42747.1"/>
    </source>
</evidence>
<evidence type="ECO:0000256" key="4">
    <source>
        <dbReference type="ARBA" id="ARBA00022741"/>
    </source>
</evidence>
<keyword evidence="12" id="KW-1185">Reference proteome</keyword>
<dbReference type="Gene3D" id="3.30.200.20">
    <property type="entry name" value="Phosphorylase Kinase, domain 1"/>
    <property type="match status" value="1"/>
</dbReference>
<dbReference type="PANTHER" id="PTHR43289:SF6">
    <property type="entry name" value="SERINE_THREONINE-PROTEIN KINASE NEKL-3"/>
    <property type="match status" value="1"/>
</dbReference>
<dbReference type="SUPFAM" id="SSF56112">
    <property type="entry name" value="Protein kinase-like (PK-like)"/>
    <property type="match status" value="1"/>
</dbReference>
<feature type="compositionally biased region" description="Low complexity" evidence="8">
    <location>
        <begin position="389"/>
        <end position="418"/>
    </location>
</feature>
<dbReference type="OrthoDB" id="9762169at2"/>
<feature type="transmembrane region" description="Helical" evidence="9">
    <location>
        <begin position="346"/>
        <end position="368"/>
    </location>
</feature>
<dbReference type="Gene3D" id="1.10.510.10">
    <property type="entry name" value="Transferase(Phosphotransferase) domain 1"/>
    <property type="match status" value="1"/>
</dbReference>
<feature type="domain" description="Protein kinase" evidence="10">
    <location>
        <begin position="12"/>
        <end position="271"/>
    </location>
</feature>
<feature type="region of interest" description="Disordered" evidence="8">
    <location>
        <begin position="370"/>
        <end position="422"/>
    </location>
</feature>
<keyword evidence="9" id="KW-0472">Membrane</keyword>
<gene>
    <name evidence="11" type="ORF">SAMN05660874_01038</name>
</gene>
<feature type="compositionally biased region" description="Pro residues" evidence="8">
    <location>
        <begin position="376"/>
        <end position="388"/>
    </location>
</feature>
<evidence type="ECO:0000256" key="9">
    <source>
        <dbReference type="SAM" id="Phobius"/>
    </source>
</evidence>
<keyword evidence="9" id="KW-0812">Transmembrane</keyword>
<dbReference type="CDD" id="cd14014">
    <property type="entry name" value="STKc_PknB_like"/>
    <property type="match status" value="1"/>
</dbReference>
<dbReference type="PANTHER" id="PTHR43289">
    <property type="entry name" value="MITOGEN-ACTIVATED PROTEIN KINASE KINASE KINASE 20-RELATED"/>
    <property type="match status" value="1"/>
</dbReference>
<dbReference type="Proteomes" id="UP000198852">
    <property type="component" value="Unassembled WGS sequence"/>
</dbReference>
<feature type="compositionally biased region" description="Gly residues" evidence="8">
    <location>
        <begin position="311"/>
        <end position="320"/>
    </location>
</feature>
<protein>
    <recommendedName>
        <fullName evidence="1">non-specific serine/threonine protein kinase</fullName>
        <ecNumber evidence="1">2.7.11.1</ecNumber>
    </recommendedName>
</protein>
<sequence>MSAEGRLIAGRYRLQQKIGSGAMGVVWKAVDERLHRTIAVKQLLLQPGYTPEETEEARQRSMREGRIAARLQHQNAIVVFDVAEDEGQPVLVMEYLPSTSLAAVIDEQGVQPPMRVARIGVQVAGALAAAHMAGIVHRDLKPGNILLGENDLAKITDFGISRAIGDVAVTKSGILAGTPAYLAPEVALGRDPAPASDVFSLGSTLYAAIEGGPPFGTDENAISLLHRVARGQFEPPRQAGPMTPVLMQMLCPDPVDRPTMAHTRDLLQAVLDGRPVPNAAPGAGAGWQRQQQAPAPPPPTGAPTMAYQGGMPSGGMGGGANPPTRVGGAAPVAAAPAEPRRGGKQVALWIVAIVVAVLVGVLAANAFGSGSNQGAPPRPAPKPAPVAAPAPTTSATPTTSSAAPTTSSQAPTSSATSTKKQVTKEKLVATVKKYYTLVPKELDDAWKLLGPSLQSQGKERYEDFWKQIDDVKIVGEPIQSGANVVVTLQFTKDGKKSTEMHVLGMVANTDGDALINTDNHT</sequence>
<keyword evidence="9" id="KW-1133">Transmembrane helix</keyword>
<evidence type="ECO:0000256" key="1">
    <source>
        <dbReference type="ARBA" id="ARBA00012513"/>
    </source>
</evidence>
<dbReference type="AlphaFoldDB" id="A0A1I6PRB7"/>
<keyword evidence="2" id="KW-0723">Serine/threonine-protein kinase</keyword>
<dbReference type="GO" id="GO:0004674">
    <property type="term" value="F:protein serine/threonine kinase activity"/>
    <property type="evidence" value="ECO:0007669"/>
    <property type="project" value="UniProtKB-KW"/>
</dbReference>
<dbReference type="InterPro" id="IPR011009">
    <property type="entry name" value="Kinase-like_dom_sf"/>
</dbReference>
<evidence type="ECO:0000259" key="10">
    <source>
        <dbReference type="PROSITE" id="PS50011"/>
    </source>
</evidence>
<accession>A0A1I6PRB7</accession>
<dbReference type="RefSeq" id="WP_093414040.1">
    <property type="nucleotide sequence ID" value="NZ_FOZX01000001.1"/>
</dbReference>
<dbReference type="GO" id="GO:0005524">
    <property type="term" value="F:ATP binding"/>
    <property type="evidence" value="ECO:0007669"/>
    <property type="project" value="UniProtKB-UniRule"/>
</dbReference>
<keyword evidence="6 7" id="KW-0067">ATP-binding</keyword>
<feature type="compositionally biased region" description="Low complexity" evidence="8">
    <location>
        <begin position="322"/>
        <end position="337"/>
    </location>
</feature>
<dbReference type="InterPro" id="IPR000719">
    <property type="entry name" value="Prot_kinase_dom"/>
</dbReference>
<dbReference type="PROSITE" id="PS00107">
    <property type="entry name" value="PROTEIN_KINASE_ATP"/>
    <property type="match status" value="1"/>
</dbReference>
<dbReference type="STRING" id="95161.SAMN05660874_01038"/>
<feature type="compositionally biased region" description="Low complexity" evidence="8">
    <location>
        <begin position="273"/>
        <end position="293"/>
    </location>
</feature>
<feature type="region of interest" description="Disordered" evidence="8">
    <location>
        <begin position="273"/>
        <end position="340"/>
    </location>
</feature>
<keyword evidence="5" id="KW-0418">Kinase</keyword>
<evidence type="ECO:0000256" key="3">
    <source>
        <dbReference type="ARBA" id="ARBA00022679"/>
    </source>
</evidence>
<evidence type="ECO:0000313" key="12">
    <source>
        <dbReference type="Proteomes" id="UP000198852"/>
    </source>
</evidence>
<evidence type="ECO:0000256" key="5">
    <source>
        <dbReference type="ARBA" id="ARBA00022777"/>
    </source>
</evidence>
<dbReference type="PROSITE" id="PS00108">
    <property type="entry name" value="PROTEIN_KINASE_ST"/>
    <property type="match status" value="1"/>
</dbReference>
<reference evidence="12" key="1">
    <citation type="submission" date="2016-10" db="EMBL/GenBank/DDBJ databases">
        <authorList>
            <person name="Varghese N."/>
            <person name="Submissions S."/>
        </authorList>
    </citation>
    <scope>NUCLEOTIDE SEQUENCE [LARGE SCALE GENOMIC DNA]</scope>
    <source>
        <strain evidence="12">DSM 44771</strain>
    </source>
</reference>
<feature type="binding site" evidence="7">
    <location>
        <position position="41"/>
    </location>
    <ligand>
        <name>ATP</name>
        <dbReference type="ChEBI" id="CHEBI:30616"/>
    </ligand>
</feature>
<keyword evidence="4 7" id="KW-0547">Nucleotide-binding</keyword>
<name>A0A1I6PRB7_9PSEU</name>
<dbReference type="InterPro" id="IPR008271">
    <property type="entry name" value="Ser/Thr_kinase_AS"/>
</dbReference>
<dbReference type="EC" id="2.7.11.1" evidence="1"/>
<dbReference type="PROSITE" id="PS50011">
    <property type="entry name" value="PROTEIN_KINASE_DOM"/>
    <property type="match status" value="1"/>
</dbReference>
<organism evidence="11 12">
    <name type="scientific">Saccharopolyspora flava</name>
    <dbReference type="NCBI Taxonomy" id="95161"/>
    <lineage>
        <taxon>Bacteria</taxon>
        <taxon>Bacillati</taxon>
        <taxon>Actinomycetota</taxon>
        <taxon>Actinomycetes</taxon>
        <taxon>Pseudonocardiales</taxon>
        <taxon>Pseudonocardiaceae</taxon>
        <taxon>Saccharopolyspora</taxon>
    </lineage>
</organism>
<evidence type="ECO:0000256" key="8">
    <source>
        <dbReference type="SAM" id="MobiDB-lite"/>
    </source>
</evidence>
<keyword evidence="3" id="KW-0808">Transferase</keyword>
<evidence type="ECO:0000256" key="2">
    <source>
        <dbReference type="ARBA" id="ARBA00022527"/>
    </source>
</evidence>
<dbReference type="EMBL" id="FOZX01000001">
    <property type="protein sequence ID" value="SFS42747.1"/>
    <property type="molecule type" value="Genomic_DNA"/>
</dbReference>
<dbReference type="InterPro" id="IPR017441">
    <property type="entry name" value="Protein_kinase_ATP_BS"/>
</dbReference>
<proteinExistence type="predicted"/>
<dbReference type="SMART" id="SM00220">
    <property type="entry name" value="S_TKc"/>
    <property type="match status" value="1"/>
</dbReference>
<evidence type="ECO:0000256" key="7">
    <source>
        <dbReference type="PROSITE-ProRule" id="PRU10141"/>
    </source>
</evidence>
<evidence type="ECO:0000256" key="6">
    <source>
        <dbReference type="ARBA" id="ARBA00022840"/>
    </source>
</evidence>
<dbReference type="Pfam" id="PF00069">
    <property type="entry name" value="Pkinase"/>
    <property type="match status" value="1"/>
</dbReference>